<proteinExistence type="predicted"/>
<feature type="compositionally biased region" description="Basic residues" evidence="1">
    <location>
        <begin position="186"/>
        <end position="202"/>
    </location>
</feature>
<evidence type="ECO:0000313" key="3">
    <source>
        <dbReference type="EMBL" id="KAJ7082684.1"/>
    </source>
</evidence>
<sequence length="229" mass="25121">MSVRSGGGSTQHASRMWSRSLASGLVHLFSRALALAAMRGASTADDFRPKPTNVYEGGKIGSRRVLTVRRDLRQFLSGRACLVTCASSRLMLSASEPLPCTTPRAARAHRPQLDRPVCARGPGEWESGVGVVRPSPRPSKLRVTRSAAPATYTTRQCIAHSRAAPRNHARLDTQTACPSAPPARLPSRRRWAPLNRPRKSPRSPRLPCRFNTARKRVTDPSRPHKVRSA</sequence>
<comment type="caution">
    <text evidence="3">The sequence shown here is derived from an EMBL/GenBank/DDBJ whole genome shotgun (WGS) entry which is preliminary data.</text>
</comment>
<accession>A0AAD6TYF0</accession>
<evidence type="ECO:0000256" key="1">
    <source>
        <dbReference type="SAM" id="MobiDB-lite"/>
    </source>
</evidence>
<dbReference type="Proteomes" id="UP001222325">
    <property type="component" value="Unassembled WGS sequence"/>
</dbReference>
<evidence type="ECO:0000313" key="4">
    <source>
        <dbReference type="Proteomes" id="UP001222325"/>
    </source>
</evidence>
<keyword evidence="2" id="KW-0732">Signal</keyword>
<protein>
    <submittedName>
        <fullName evidence="3">Uncharacterized protein</fullName>
    </submittedName>
</protein>
<feature type="region of interest" description="Disordered" evidence="1">
    <location>
        <begin position="162"/>
        <end position="229"/>
    </location>
</feature>
<keyword evidence="4" id="KW-1185">Reference proteome</keyword>
<feature type="signal peptide" evidence="2">
    <location>
        <begin position="1"/>
        <end position="44"/>
    </location>
</feature>
<reference evidence="3" key="1">
    <citation type="submission" date="2023-03" db="EMBL/GenBank/DDBJ databases">
        <title>Massive genome expansion in bonnet fungi (Mycena s.s.) driven by repeated elements and novel gene families across ecological guilds.</title>
        <authorList>
            <consortium name="Lawrence Berkeley National Laboratory"/>
            <person name="Harder C.B."/>
            <person name="Miyauchi S."/>
            <person name="Viragh M."/>
            <person name="Kuo A."/>
            <person name="Thoen E."/>
            <person name="Andreopoulos B."/>
            <person name="Lu D."/>
            <person name="Skrede I."/>
            <person name="Drula E."/>
            <person name="Henrissat B."/>
            <person name="Morin E."/>
            <person name="Kohler A."/>
            <person name="Barry K."/>
            <person name="LaButti K."/>
            <person name="Morin E."/>
            <person name="Salamov A."/>
            <person name="Lipzen A."/>
            <person name="Mereny Z."/>
            <person name="Hegedus B."/>
            <person name="Baldrian P."/>
            <person name="Stursova M."/>
            <person name="Weitz H."/>
            <person name="Taylor A."/>
            <person name="Grigoriev I.V."/>
            <person name="Nagy L.G."/>
            <person name="Martin F."/>
            <person name="Kauserud H."/>
        </authorList>
    </citation>
    <scope>NUCLEOTIDE SEQUENCE</scope>
    <source>
        <strain evidence="3">CBHHK173m</strain>
    </source>
</reference>
<dbReference type="EMBL" id="JARJCN010000044">
    <property type="protein sequence ID" value="KAJ7082684.1"/>
    <property type="molecule type" value="Genomic_DNA"/>
</dbReference>
<evidence type="ECO:0000256" key="2">
    <source>
        <dbReference type="SAM" id="SignalP"/>
    </source>
</evidence>
<name>A0AAD6TYF0_9AGAR</name>
<feature type="chain" id="PRO_5042042041" evidence="2">
    <location>
        <begin position="45"/>
        <end position="229"/>
    </location>
</feature>
<dbReference type="AlphaFoldDB" id="A0AAD6TYF0"/>
<organism evidence="3 4">
    <name type="scientific">Mycena belliarum</name>
    <dbReference type="NCBI Taxonomy" id="1033014"/>
    <lineage>
        <taxon>Eukaryota</taxon>
        <taxon>Fungi</taxon>
        <taxon>Dikarya</taxon>
        <taxon>Basidiomycota</taxon>
        <taxon>Agaricomycotina</taxon>
        <taxon>Agaricomycetes</taxon>
        <taxon>Agaricomycetidae</taxon>
        <taxon>Agaricales</taxon>
        <taxon>Marasmiineae</taxon>
        <taxon>Mycenaceae</taxon>
        <taxon>Mycena</taxon>
    </lineage>
</organism>
<gene>
    <name evidence="3" type="ORF">B0H15DRAFT_952392</name>
</gene>